<dbReference type="HOGENOM" id="CLU_040048_0_0_1"/>
<reference evidence="3" key="1">
    <citation type="journal article" date="2011" name="Genome Biol.">
        <title>Comparative and functional genomics provide insights into the pathogenicity of dermatophytic fungi.</title>
        <authorList>
            <person name="Burmester A."/>
            <person name="Shelest E."/>
            <person name="Gloeckner G."/>
            <person name="Heddergott C."/>
            <person name="Schindler S."/>
            <person name="Staib P."/>
            <person name="Heidel A."/>
            <person name="Felder M."/>
            <person name="Petzold A."/>
            <person name="Szafranski K."/>
            <person name="Feuermann M."/>
            <person name="Pedruzzi I."/>
            <person name="Priebe S."/>
            <person name="Groth M."/>
            <person name="Winkler R."/>
            <person name="Li W."/>
            <person name="Kniemeyer O."/>
            <person name="Schroeckh V."/>
            <person name="Hertweck C."/>
            <person name="Hube B."/>
            <person name="White T.C."/>
            <person name="Platzer M."/>
            <person name="Guthke R."/>
            <person name="Heitman J."/>
            <person name="Woestemeyer J."/>
            <person name="Zipfel P.F."/>
            <person name="Monod M."/>
            <person name="Brakhage A.A."/>
        </authorList>
    </citation>
    <scope>NUCLEOTIDE SEQUENCE [LARGE SCALE GENOMIC DNA]</scope>
    <source>
        <strain evidence="3">ATCC MYA-4681 / CBS 112371</strain>
    </source>
</reference>
<dbReference type="PROSITE" id="PS50181">
    <property type="entry name" value="FBOX"/>
    <property type="match status" value="1"/>
</dbReference>
<protein>
    <recommendedName>
        <fullName evidence="1">F-box domain-containing protein</fullName>
    </recommendedName>
</protein>
<comment type="caution">
    <text evidence="2">The sequence shown here is derived from an EMBL/GenBank/DDBJ whole genome shotgun (WGS) entry which is preliminary data.</text>
</comment>
<dbReference type="CDD" id="cd09917">
    <property type="entry name" value="F-box_SF"/>
    <property type="match status" value="1"/>
</dbReference>
<dbReference type="STRING" id="663331.D4B3F9"/>
<dbReference type="RefSeq" id="XP_003010297.1">
    <property type="nucleotide sequence ID" value="XM_003010251.1"/>
</dbReference>
<dbReference type="eggNOG" id="ENOG502S0Y1">
    <property type="taxonomic scope" value="Eukaryota"/>
</dbReference>
<dbReference type="EMBL" id="ABSU01000034">
    <property type="protein sequence ID" value="EFE29657.1"/>
    <property type="molecule type" value="Genomic_DNA"/>
</dbReference>
<evidence type="ECO:0000313" key="3">
    <source>
        <dbReference type="Proteomes" id="UP000008866"/>
    </source>
</evidence>
<feature type="domain" description="F-box" evidence="1">
    <location>
        <begin position="75"/>
        <end position="121"/>
    </location>
</feature>
<sequence length="382" mass="42418">MTIPHASASLQHREAMTLLPEGPEETPAEQPPGLSDEYLIANLAHRPLHQLAGRISISNPAKFSALPPCEGPSSMGYLDCLPLEILQAVLNLLDFQDLSRLSCTSHRARRAVEYLPAYRELMEHAPDTLTALGKSCLITAHSAAKLRAVLRTESCVWCGEYGPFLFLPTCERCCYECQRSNPSLWVMTADLAKYCFRITAAKLREIPIMRSIYGVYDVSHELSRRRRLKLVSVRAAKELSLTVNAGSAPSNMRSNAHLIHLAHFLNAPLAPEGQNNGSGVTSRIRYCTLTDECCGMGSICFPSLQPDNTVERGLWCRGCFRASEQYRFSSPTADLTTRNVYPLRALIGTNLCARSKTQFLEHIKHCDGSLELQANLRKGLQN</sequence>
<dbReference type="SUPFAM" id="SSF81383">
    <property type="entry name" value="F-box domain"/>
    <property type="match status" value="1"/>
</dbReference>
<dbReference type="GeneID" id="9525565"/>
<keyword evidence="3" id="KW-1185">Reference proteome</keyword>
<dbReference type="SMART" id="SM00256">
    <property type="entry name" value="FBOX"/>
    <property type="match status" value="1"/>
</dbReference>
<gene>
    <name evidence="2" type="ORF">ARB_02996</name>
</gene>
<proteinExistence type="predicted"/>
<name>D4B3F9_ARTBC</name>
<organism evidence="2 3">
    <name type="scientific">Arthroderma benhamiae (strain ATCC MYA-4681 / CBS 112371)</name>
    <name type="common">Trichophyton mentagrophytes</name>
    <dbReference type="NCBI Taxonomy" id="663331"/>
    <lineage>
        <taxon>Eukaryota</taxon>
        <taxon>Fungi</taxon>
        <taxon>Dikarya</taxon>
        <taxon>Ascomycota</taxon>
        <taxon>Pezizomycotina</taxon>
        <taxon>Eurotiomycetes</taxon>
        <taxon>Eurotiomycetidae</taxon>
        <taxon>Onygenales</taxon>
        <taxon>Arthrodermataceae</taxon>
        <taxon>Trichophyton</taxon>
    </lineage>
</organism>
<dbReference type="InterPro" id="IPR001810">
    <property type="entry name" value="F-box_dom"/>
</dbReference>
<dbReference type="Pfam" id="PF00646">
    <property type="entry name" value="F-box"/>
    <property type="match status" value="1"/>
</dbReference>
<dbReference type="KEGG" id="abe:ARB_02996"/>
<dbReference type="InterPro" id="IPR036047">
    <property type="entry name" value="F-box-like_dom_sf"/>
</dbReference>
<dbReference type="OMA" id="KYCFRIT"/>
<dbReference type="OrthoDB" id="2687876at2759"/>
<accession>D4B3F9</accession>
<dbReference type="AlphaFoldDB" id="D4B3F9"/>
<evidence type="ECO:0000313" key="2">
    <source>
        <dbReference type="EMBL" id="EFE29657.1"/>
    </source>
</evidence>
<dbReference type="Proteomes" id="UP000008866">
    <property type="component" value="Unassembled WGS sequence"/>
</dbReference>
<evidence type="ECO:0000259" key="1">
    <source>
        <dbReference type="PROSITE" id="PS50181"/>
    </source>
</evidence>